<evidence type="ECO:0000256" key="1">
    <source>
        <dbReference type="SAM" id="MobiDB-lite"/>
    </source>
</evidence>
<protein>
    <submittedName>
        <fullName evidence="3">Uncharacterized protein</fullName>
    </submittedName>
</protein>
<reference evidence="3" key="1">
    <citation type="submission" date="2022-05" db="EMBL/GenBank/DDBJ databases">
        <title>The Musa troglodytarum L. genome provides insights into the mechanism of non-climacteric behaviour and enrichment of carotenoids.</title>
        <authorList>
            <person name="Wang J."/>
        </authorList>
    </citation>
    <scope>NUCLEOTIDE SEQUENCE</scope>
    <source>
        <tissue evidence="3">Leaf</tissue>
    </source>
</reference>
<organism evidence="3 4">
    <name type="scientific">Musa troglodytarum</name>
    <name type="common">fe'i banana</name>
    <dbReference type="NCBI Taxonomy" id="320322"/>
    <lineage>
        <taxon>Eukaryota</taxon>
        <taxon>Viridiplantae</taxon>
        <taxon>Streptophyta</taxon>
        <taxon>Embryophyta</taxon>
        <taxon>Tracheophyta</taxon>
        <taxon>Spermatophyta</taxon>
        <taxon>Magnoliopsida</taxon>
        <taxon>Liliopsida</taxon>
        <taxon>Zingiberales</taxon>
        <taxon>Musaceae</taxon>
        <taxon>Musa</taxon>
    </lineage>
</organism>
<evidence type="ECO:0000313" key="3">
    <source>
        <dbReference type="EMBL" id="URD82702.1"/>
    </source>
</evidence>
<proteinExistence type="predicted"/>
<sequence length="60" mass="6741">MSEDVLDDPKVSRHDTPITSCLMIPRPHEPTKSIMQSLPPVISLLLSLSLLFQRRGKSEV</sequence>
<name>A0A9E7ETZ6_9LILI</name>
<feature type="region of interest" description="Disordered" evidence="1">
    <location>
        <begin position="1"/>
        <end position="25"/>
    </location>
</feature>
<dbReference type="AlphaFoldDB" id="A0A9E7ETZ6"/>
<keyword evidence="2" id="KW-0472">Membrane</keyword>
<dbReference type="EMBL" id="CP097503">
    <property type="protein sequence ID" value="URD82702.1"/>
    <property type="molecule type" value="Genomic_DNA"/>
</dbReference>
<keyword evidence="4" id="KW-1185">Reference proteome</keyword>
<evidence type="ECO:0000256" key="2">
    <source>
        <dbReference type="SAM" id="Phobius"/>
    </source>
</evidence>
<gene>
    <name evidence="3" type="ORF">MUK42_02819</name>
</gene>
<accession>A0A9E7ETZ6</accession>
<feature type="compositionally biased region" description="Basic and acidic residues" evidence="1">
    <location>
        <begin position="7"/>
        <end position="16"/>
    </location>
</feature>
<keyword evidence="2" id="KW-1133">Transmembrane helix</keyword>
<dbReference type="Proteomes" id="UP001055439">
    <property type="component" value="Chromosome 10"/>
</dbReference>
<feature type="transmembrane region" description="Helical" evidence="2">
    <location>
        <begin position="33"/>
        <end position="52"/>
    </location>
</feature>
<evidence type="ECO:0000313" key="4">
    <source>
        <dbReference type="Proteomes" id="UP001055439"/>
    </source>
</evidence>
<keyword evidence="2" id="KW-0812">Transmembrane</keyword>